<dbReference type="AlphaFoldDB" id="A0A1D1Y839"/>
<dbReference type="SUPFAM" id="SSF54001">
    <property type="entry name" value="Cysteine proteinases"/>
    <property type="match status" value="1"/>
</dbReference>
<dbReference type="Pfam" id="PF08127">
    <property type="entry name" value="Propeptide_C1"/>
    <property type="match status" value="1"/>
</dbReference>
<dbReference type="PROSITE" id="PS00139">
    <property type="entry name" value="THIOL_PROTEASE_CYS"/>
    <property type="match status" value="1"/>
</dbReference>
<keyword evidence="7" id="KW-1015">Disulfide bond</keyword>
<dbReference type="InterPro" id="IPR012599">
    <property type="entry name" value="Propeptide_C1A"/>
</dbReference>
<name>A0A1D1Y839_9ARAE</name>
<evidence type="ECO:0000313" key="10">
    <source>
        <dbReference type="EMBL" id="JAT50809.1"/>
    </source>
</evidence>
<dbReference type="CDD" id="cd02620">
    <property type="entry name" value="Peptidase_C1A_CathepsinB"/>
    <property type="match status" value="1"/>
</dbReference>
<dbReference type="InterPro" id="IPR000169">
    <property type="entry name" value="Pept_cys_AS"/>
</dbReference>
<dbReference type="SMART" id="SM00645">
    <property type="entry name" value="Pept_C1"/>
    <property type="match status" value="1"/>
</dbReference>
<evidence type="ECO:0000256" key="2">
    <source>
        <dbReference type="ARBA" id="ARBA00022670"/>
    </source>
</evidence>
<keyword evidence="2" id="KW-0645">Protease</keyword>
<evidence type="ECO:0000256" key="6">
    <source>
        <dbReference type="ARBA" id="ARBA00023145"/>
    </source>
</evidence>
<dbReference type="PROSITE" id="PS00640">
    <property type="entry name" value="THIOL_PROTEASE_ASN"/>
    <property type="match status" value="1"/>
</dbReference>
<evidence type="ECO:0000256" key="1">
    <source>
        <dbReference type="ARBA" id="ARBA00008455"/>
    </source>
</evidence>
<evidence type="ECO:0000256" key="4">
    <source>
        <dbReference type="ARBA" id="ARBA00022801"/>
    </source>
</evidence>
<dbReference type="PRINTS" id="PR00705">
    <property type="entry name" value="PAPAIN"/>
</dbReference>
<organism evidence="10">
    <name type="scientific">Anthurium amnicola</name>
    <dbReference type="NCBI Taxonomy" id="1678845"/>
    <lineage>
        <taxon>Eukaryota</taxon>
        <taxon>Viridiplantae</taxon>
        <taxon>Streptophyta</taxon>
        <taxon>Embryophyta</taxon>
        <taxon>Tracheophyta</taxon>
        <taxon>Spermatophyta</taxon>
        <taxon>Magnoliopsida</taxon>
        <taxon>Liliopsida</taxon>
        <taxon>Araceae</taxon>
        <taxon>Pothoideae</taxon>
        <taxon>Potheae</taxon>
        <taxon>Anthurium</taxon>
    </lineage>
</organism>
<dbReference type="PANTHER" id="PTHR12411">
    <property type="entry name" value="CYSTEINE PROTEASE FAMILY C1-RELATED"/>
    <property type="match status" value="1"/>
</dbReference>
<proteinExistence type="inferred from homology"/>
<dbReference type="GO" id="GO:0006508">
    <property type="term" value="P:proteolysis"/>
    <property type="evidence" value="ECO:0007669"/>
    <property type="project" value="UniProtKB-KW"/>
</dbReference>
<keyword evidence="6" id="KW-0865">Zymogen</keyword>
<dbReference type="PROSITE" id="PS00639">
    <property type="entry name" value="THIOL_PROTEASE_HIS"/>
    <property type="match status" value="1"/>
</dbReference>
<evidence type="ECO:0000256" key="5">
    <source>
        <dbReference type="ARBA" id="ARBA00022807"/>
    </source>
</evidence>
<feature type="signal peptide" evidence="8">
    <location>
        <begin position="1"/>
        <end position="18"/>
    </location>
</feature>
<dbReference type="GO" id="GO:0004197">
    <property type="term" value="F:cysteine-type endopeptidase activity"/>
    <property type="evidence" value="ECO:0007669"/>
    <property type="project" value="InterPro"/>
</dbReference>
<dbReference type="InterPro" id="IPR025661">
    <property type="entry name" value="Pept_asp_AS"/>
</dbReference>
<dbReference type="InterPro" id="IPR000668">
    <property type="entry name" value="Peptidase_C1A_C"/>
</dbReference>
<gene>
    <name evidence="10" type="primary">CTSB_2</name>
    <name evidence="10" type="ORF">g.85506</name>
</gene>
<dbReference type="InterPro" id="IPR025660">
    <property type="entry name" value="Pept_his_AS"/>
</dbReference>
<evidence type="ECO:0000256" key="8">
    <source>
        <dbReference type="SAM" id="SignalP"/>
    </source>
</evidence>
<dbReference type="FunFam" id="3.90.70.10:FF:000031">
    <property type="entry name" value="Cathepsin B"/>
    <property type="match status" value="1"/>
</dbReference>
<accession>A0A1D1Y839</accession>
<keyword evidence="5" id="KW-0788">Thiol protease</keyword>
<dbReference type="Pfam" id="PF00112">
    <property type="entry name" value="Peptidase_C1"/>
    <property type="match status" value="1"/>
</dbReference>
<keyword evidence="3 8" id="KW-0732">Signal</keyword>
<feature type="domain" description="Peptidase C1A papain C-terminal" evidence="9">
    <location>
        <begin position="86"/>
        <end position="334"/>
    </location>
</feature>
<evidence type="ECO:0000256" key="7">
    <source>
        <dbReference type="ARBA" id="ARBA00023157"/>
    </source>
</evidence>
<evidence type="ECO:0000259" key="9">
    <source>
        <dbReference type="SMART" id="SM00645"/>
    </source>
</evidence>
<dbReference type="InterPro" id="IPR013128">
    <property type="entry name" value="Peptidase_C1A"/>
</dbReference>
<keyword evidence="4" id="KW-0378">Hydrolase</keyword>
<evidence type="ECO:0000256" key="3">
    <source>
        <dbReference type="ARBA" id="ARBA00022729"/>
    </source>
</evidence>
<feature type="chain" id="PRO_5018702518" evidence="8">
    <location>
        <begin position="19"/>
        <end position="337"/>
    </location>
</feature>
<comment type="similarity">
    <text evidence="1">Belongs to the peptidase C1 family.</text>
</comment>
<protein>
    <submittedName>
        <fullName evidence="10">Cathepsin B</fullName>
    </submittedName>
</protein>
<dbReference type="EMBL" id="GDJX01017127">
    <property type="protein sequence ID" value="JAT50809.1"/>
    <property type="molecule type" value="Transcribed_RNA"/>
</dbReference>
<dbReference type="InterPro" id="IPR038765">
    <property type="entry name" value="Papain-like_cys_pep_sf"/>
</dbReference>
<reference evidence="10" key="1">
    <citation type="submission" date="2015-07" db="EMBL/GenBank/DDBJ databases">
        <title>Transcriptome Assembly of Anthurium amnicola.</title>
        <authorList>
            <person name="Suzuki J."/>
        </authorList>
    </citation>
    <scope>NUCLEOTIDE SEQUENCE</scope>
</reference>
<dbReference type="Gene3D" id="3.90.70.10">
    <property type="entry name" value="Cysteine proteinases"/>
    <property type="match status" value="1"/>
</dbReference>
<sequence length="337" mass="36681">MMKAAVLLLVGLAGLAAAVNHHPLSDEAIAHINSLKPKWTAGRNFAPDVSMSYIKGLLGVHPDAHKFRLPELEEPEGLVGVEASDLPESFDAREQWPNCPTIGEVRDQGSCGSCWAFAAVEAMSDRVCIASNGKTNVHFSAEDLVSCCHICGFGCNGGFPGMAWKYWVHWGIVSGGNYNDNQGCIDYKIAPCEHHVSGSRPECKEGGGTPRCEQKCRAAYGIPYKKDRKYGKKAYSVKAKPEAIMKEIMTNGPVEVAMTVYEDMVNYKDGVYHHVTGAALGGHAIRMLGWGVENGTPYWLIANSWNTDWGNNGYFKIQRGNDECGIESQVVAGIPKL</sequence>